<organism evidence="2 3">
    <name type="scientific">Mongoliitalea lutea</name>
    <dbReference type="NCBI Taxonomy" id="849756"/>
    <lineage>
        <taxon>Bacteria</taxon>
        <taxon>Pseudomonadati</taxon>
        <taxon>Bacteroidota</taxon>
        <taxon>Cytophagia</taxon>
        <taxon>Cytophagales</taxon>
        <taxon>Cyclobacteriaceae</taxon>
        <taxon>Mongoliitalea</taxon>
    </lineage>
</organism>
<keyword evidence="3" id="KW-1185">Reference proteome</keyword>
<protein>
    <recommendedName>
        <fullName evidence="4">Secondary thiamine-phosphate synthase enzyme</fullName>
    </recommendedName>
</protein>
<reference evidence="2" key="1">
    <citation type="journal article" date="2014" name="Int. J. Syst. Evol. Microbiol.">
        <title>Complete genome sequence of Corynebacterium casei LMG S-19264T (=DSM 44701T), isolated from a smear-ripened cheese.</title>
        <authorList>
            <consortium name="US DOE Joint Genome Institute (JGI-PGF)"/>
            <person name="Walter F."/>
            <person name="Albersmeier A."/>
            <person name="Kalinowski J."/>
            <person name="Ruckert C."/>
        </authorList>
    </citation>
    <scope>NUCLEOTIDE SEQUENCE</scope>
    <source>
        <strain evidence="2">KCTC 23224</strain>
    </source>
</reference>
<dbReference type="Gene3D" id="2.60.120.460">
    <property type="entry name" value="YjbQ-like"/>
    <property type="match status" value="1"/>
</dbReference>
<dbReference type="PANTHER" id="PTHR30615:SF8">
    <property type="entry name" value="UPF0047 PROTEIN C4A8.02C"/>
    <property type="match status" value="1"/>
</dbReference>
<dbReference type="PIRSF" id="PIRSF004681">
    <property type="entry name" value="UCP004681"/>
    <property type="match status" value="1"/>
</dbReference>
<dbReference type="EMBL" id="BMYF01000019">
    <property type="protein sequence ID" value="GHB46229.1"/>
    <property type="molecule type" value="Genomic_DNA"/>
</dbReference>
<evidence type="ECO:0000256" key="1">
    <source>
        <dbReference type="ARBA" id="ARBA00005534"/>
    </source>
</evidence>
<comment type="similarity">
    <text evidence="1">Belongs to the UPF0047 family.</text>
</comment>
<dbReference type="Pfam" id="PF01894">
    <property type="entry name" value="YjbQ"/>
    <property type="match status" value="1"/>
</dbReference>
<comment type="caution">
    <text evidence="2">The sequence shown here is derived from an EMBL/GenBank/DDBJ whole genome shotgun (WGS) entry which is preliminary data.</text>
</comment>
<evidence type="ECO:0000313" key="2">
    <source>
        <dbReference type="EMBL" id="GHB46229.1"/>
    </source>
</evidence>
<proteinExistence type="inferred from homology"/>
<evidence type="ECO:0000313" key="3">
    <source>
        <dbReference type="Proteomes" id="UP000642809"/>
    </source>
</evidence>
<name>A0A8J3G6R4_9BACT</name>
<dbReference type="Proteomes" id="UP000642809">
    <property type="component" value="Unassembled WGS sequence"/>
</dbReference>
<dbReference type="InterPro" id="IPR001602">
    <property type="entry name" value="UPF0047_YjbQ-like"/>
</dbReference>
<dbReference type="PANTHER" id="PTHR30615">
    <property type="entry name" value="UNCHARACTERIZED PROTEIN YJBQ-RELATED"/>
    <property type="match status" value="1"/>
</dbReference>
<dbReference type="SUPFAM" id="SSF111038">
    <property type="entry name" value="YjbQ-like"/>
    <property type="match status" value="1"/>
</dbReference>
<dbReference type="NCBIfam" id="TIGR00149">
    <property type="entry name" value="TIGR00149_YjbQ"/>
    <property type="match status" value="1"/>
</dbReference>
<accession>A0A8J3G6R4</accession>
<reference evidence="2" key="2">
    <citation type="submission" date="2020-09" db="EMBL/GenBank/DDBJ databases">
        <authorList>
            <person name="Sun Q."/>
            <person name="Kim S."/>
        </authorList>
    </citation>
    <scope>NUCLEOTIDE SEQUENCE</scope>
    <source>
        <strain evidence="2">KCTC 23224</strain>
    </source>
</reference>
<evidence type="ECO:0008006" key="4">
    <source>
        <dbReference type="Google" id="ProtNLM"/>
    </source>
</evidence>
<gene>
    <name evidence="2" type="ORF">GCM10008106_28970</name>
</gene>
<dbReference type="RefSeq" id="WP_189584143.1">
    <property type="nucleotide sequence ID" value="NZ_BMYF01000019.1"/>
</dbReference>
<dbReference type="AlphaFoldDB" id="A0A8J3G6R4"/>
<dbReference type="InterPro" id="IPR035917">
    <property type="entry name" value="YjbQ-like_sf"/>
</dbReference>
<dbReference type="PROSITE" id="PS01314">
    <property type="entry name" value="UPF0047"/>
    <property type="match status" value="1"/>
</dbReference>
<sequence>MKLFQKEIQLKPFARGYHLITALIEQQFPEIRQIQAGILQVFIKHTSAGLTINENADPTVRKDFESFINDLVPENYHKFIHTYEGADDMPAHLKSSLLGNSLQIPITNGKLNLGTWQGIYLCEFRDMGGSRELVLTAFGN</sequence>